<dbReference type="EMBL" id="NQJF01000003">
    <property type="protein sequence ID" value="OYD25616.1"/>
    <property type="molecule type" value="Genomic_DNA"/>
</dbReference>
<dbReference type="EMBL" id="SODO01000002">
    <property type="protein sequence ID" value="TDW61171.1"/>
    <property type="molecule type" value="Genomic_DNA"/>
</dbReference>
<dbReference type="GO" id="GO:0006313">
    <property type="term" value="P:DNA transposition"/>
    <property type="evidence" value="ECO:0007669"/>
    <property type="project" value="InterPro"/>
</dbReference>
<dbReference type="PANTHER" id="PTHR35404">
    <property type="entry name" value="TRANSPOSASE OF TN10"/>
    <property type="match status" value="1"/>
</dbReference>
<dbReference type="Proteomes" id="UP000243640">
    <property type="component" value="Unassembled WGS sequence"/>
</dbReference>
<proteinExistence type="predicted"/>
<dbReference type="NCBIfam" id="NF033591">
    <property type="entry name" value="transpos_IS4_2"/>
    <property type="match status" value="1"/>
</dbReference>
<evidence type="ECO:0000313" key="4">
    <source>
        <dbReference type="Proteomes" id="UP000243640"/>
    </source>
</evidence>
<dbReference type="InterPro" id="IPR002559">
    <property type="entry name" value="Transposase_11"/>
</dbReference>
<comment type="caution">
    <text evidence="2">The sequence shown here is derived from an EMBL/GenBank/DDBJ whole genome shotgun (WGS) entry which is preliminary data.</text>
</comment>
<name>A0A235CME8_9GAMM</name>
<dbReference type="Proteomes" id="UP000295058">
    <property type="component" value="Unassembled WGS sequence"/>
</dbReference>
<reference evidence="3 5" key="2">
    <citation type="submission" date="2019-03" db="EMBL/GenBank/DDBJ databases">
        <title>Genomic Encyclopedia of Archaeal and Bacterial Type Strains, Phase II (KMG-II): from individual species to whole genera.</title>
        <authorList>
            <person name="Goeker M."/>
        </authorList>
    </citation>
    <scope>NUCLEOTIDE SEQUENCE [LARGE SCALE GENOMIC DNA]</scope>
    <source>
        <strain evidence="3 5">DSM 15594</strain>
    </source>
</reference>
<dbReference type="AlphaFoldDB" id="A0A235CME8"/>
<dbReference type="InterPro" id="IPR012337">
    <property type="entry name" value="RNaseH-like_sf"/>
</dbReference>
<gene>
    <name evidence="2" type="ORF">B6S09_05240</name>
    <name evidence="3" type="ORF">LY04_00703</name>
</gene>
<evidence type="ECO:0000313" key="5">
    <source>
        <dbReference type="Proteomes" id="UP000295058"/>
    </source>
</evidence>
<dbReference type="SUPFAM" id="SSF53098">
    <property type="entry name" value="Ribonuclease H-like"/>
    <property type="match status" value="1"/>
</dbReference>
<dbReference type="OrthoDB" id="6140187at2"/>
<dbReference type="PANTHER" id="PTHR35404:SF8">
    <property type="entry name" value="TRANSPOSASE OF TN10"/>
    <property type="match status" value="1"/>
</dbReference>
<organism evidence="2 4">
    <name type="scientific">Oceanimonas baumannii</name>
    <dbReference type="NCBI Taxonomy" id="129578"/>
    <lineage>
        <taxon>Bacteria</taxon>
        <taxon>Pseudomonadati</taxon>
        <taxon>Pseudomonadota</taxon>
        <taxon>Gammaproteobacteria</taxon>
        <taxon>Aeromonadales</taxon>
        <taxon>Aeromonadaceae</taxon>
        <taxon>Oceanimonas</taxon>
    </lineage>
</organism>
<reference evidence="2 4" key="1">
    <citation type="submission" date="2017-08" db="EMBL/GenBank/DDBJ databases">
        <title>Draft Genome Sequence of the Marine Bacterium Oceanimonas baumannii ATCC 700832.</title>
        <authorList>
            <person name="Mcclelland W.D."/>
            <person name="Brennan M.A."/>
            <person name="Trachtenberg A.M."/>
            <person name="Maclea K.S."/>
        </authorList>
    </citation>
    <scope>NUCLEOTIDE SEQUENCE [LARGE SCALE GENOMIC DNA]</scope>
    <source>
        <strain evidence="2 4">ATCC 700832</strain>
    </source>
</reference>
<evidence type="ECO:0000313" key="3">
    <source>
        <dbReference type="EMBL" id="TDW61171.1"/>
    </source>
</evidence>
<protein>
    <submittedName>
        <fullName evidence="3">DDE family transposase</fullName>
    </submittedName>
</protein>
<keyword evidence="5" id="KW-1185">Reference proteome</keyword>
<dbReference type="RefSeq" id="WP_094277442.1">
    <property type="nucleotide sequence ID" value="NZ_NQJF01000003.1"/>
</dbReference>
<dbReference type="GO" id="GO:0004803">
    <property type="term" value="F:transposase activity"/>
    <property type="evidence" value="ECO:0007669"/>
    <property type="project" value="InterPro"/>
</dbReference>
<dbReference type="InterPro" id="IPR047658">
    <property type="entry name" value="IS4-like_transpos"/>
</dbReference>
<accession>A0A235CME8</accession>
<evidence type="ECO:0000259" key="1">
    <source>
        <dbReference type="Pfam" id="PF01609"/>
    </source>
</evidence>
<sequence>MPAVRTVCHHFFRTALASFHQARTKTQLSCAEGLIAGNTLSLTRIGRHLPGKAKVKHKIKRVDRFIGNEKLHNENTAISAALARRITACLPSCVIAIDWSGCCSQDFHVLRASLVYDGRGLPLLNRVVVSERQEHTDEHQQFLLDLQALLGTQRRVVIVTDAGFKTPWLRQVRALGWEYVGRVRGRIYGKLESELEWHPATKLAQQASATPEALGPGLLGKSVKRRCPVYFHQYHGPSKGRHKKRGKKQPLYPQAEAHCRALAKEPWLLVTSDERLSAKEVVSIYQTRMQIEQNFRDDKSQRYGFGWSNSKTLGEKGIAVLCLIAQVATLMLWLVGFECEHQGRHRRYQANTVQRRVLSFLSLGNQMLFHEPRRITGSLLERALSRLSRLYLRSPGVSA</sequence>
<dbReference type="GO" id="GO:0003677">
    <property type="term" value="F:DNA binding"/>
    <property type="evidence" value="ECO:0007669"/>
    <property type="project" value="InterPro"/>
</dbReference>
<feature type="domain" description="Transposase IS4-like" evidence="1">
    <location>
        <begin position="103"/>
        <end position="313"/>
    </location>
</feature>
<dbReference type="Pfam" id="PF01609">
    <property type="entry name" value="DDE_Tnp_1"/>
    <property type="match status" value="1"/>
</dbReference>
<evidence type="ECO:0000313" key="2">
    <source>
        <dbReference type="EMBL" id="OYD25616.1"/>
    </source>
</evidence>